<dbReference type="Proteomes" id="UP001595891">
    <property type="component" value="Unassembled WGS sequence"/>
</dbReference>
<dbReference type="RefSeq" id="WP_262850609.1">
    <property type="nucleotide sequence ID" value="NZ_JANZYP010000111.1"/>
</dbReference>
<dbReference type="EMBL" id="JBHSFN010000055">
    <property type="protein sequence ID" value="MFC4592491.1"/>
    <property type="molecule type" value="Genomic_DNA"/>
</dbReference>
<name>A0ABV9ES48_9ACTN</name>
<dbReference type="Gene3D" id="1.10.1780.10">
    <property type="entry name" value="Clp, N-terminal domain"/>
    <property type="match status" value="1"/>
</dbReference>
<organism evidence="1 2">
    <name type="scientific">Sphaerisporangium corydalis</name>
    <dbReference type="NCBI Taxonomy" id="1441875"/>
    <lineage>
        <taxon>Bacteria</taxon>
        <taxon>Bacillati</taxon>
        <taxon>Actinomycetota</taxon>
        <taxon>Actinomycetes</taxon>
        <taxon>Streptosporangiales</taxon>
        <taxon>Streptosporangiaceae</taxon>
        <taxon>Sphaerisporangium</taxon>
    </lineage>
</organism>
<keyword evidence="2" id="KW-1185">Reference proteome</keyword>
<comment type="caution">
    <text evidence="1">The sequence shown here is derived from an EMBL/GenBank/DDBJ whole genome shotgun (WGS) entry which is preliminary data.</text>
</comment>
<accession>A0ABV9ES48</accession>
<evidence type="ECO:0008006" key="3">
    <source>
        <dbReference type="Google" id="ProtNLM"/>
    </source>
</evidence>
<dbReference type="InterPro" id="IPR036628">
    <property type="entry name" value="Clp_N_dom_sf"/>
</dbReference>
<evidence type="ECO:0000313" key="2">
    <source>
        <dbReference type="Proteomes" id="UP001595891"/>
    </source>
</evidence>
<sequence>MTIFEKFTPSARGAMVRAGLLARDAGRDVLDEDVILLALAETRPFEAPLGSFAPEPDAVRAAVVAGDGATDRELLATLGIDLAEIRRRMPGPVDDPARWRLRRSRTRPLRVVLYGPAGGLVLTGKARKVVEVAMNRRGPTRGPAGRVTGEDLLCGLLADGSNRSLQIMRGAGVDPYRLAADLGFLRKAA</sequence>
<protein>
    <recommendedName>
        <fullName evidence="3">Clp R domain-containing protein</fullName>
    </recommendedName>
</protein>
<evidence type="ECO:0000313" key="1">
    <source>
        <dbReference type="EMBL" id="MFC4592491.1"/>
    </source>
</evidence>
<proteinExistence type="predicted"/>
<reference evidence="2" key="1">
    <citation type="journal article" date="2019" name="Int. J. Syst. Evol. Microbiol.">
        <title>The Global Catalogue of Microorganisms (GCM) 10K type strain sequencing project: providing services to taxonomists for standard genome sequencing and annotation.</title>
        <authorList>
            <consortium name="The Broad Institute Genomics Platform"/>
            <consortium name="The Broad Institute Genome Sequencing Center for Infectious Disease"/>
            <person name="Wu L."/>
            <person name="Ma J."/>
        </authorList>
    </citation>
    <scope>NUCLEOTIDE SEQUENCE [LARGE SCALE GENOMIC DNA]</scope>
    <source>
        <strain evidence="2">CCUG 49560</strain>
    </source>
</reference>
<gene>
    <name evidence="1" type="ORF">ACFO8L_40845</name>
</gene>